<dbReference type="InterPro" id="IPR010402">
    <property type="entry name" value="CCT_domain"/>
</dbReference>
<evidence type="ECO:0000256" key="3">
    <source>
        <dbReference type="PROSITE-ProRule" id="PRU00357"/>
    </source>
</evidence>
<protein>
    <submittedName>
        <fullName evidence="5">Zinc finger CONSTANS-LIKE 16-like</fullName>
    </submittedName>
</protein>
<name>A0A8S0U8D6_OLEEU</name>
<dbReference type="InterPro" id="IPR052453">
    <property type="entry name" value="CONSTANS-like_ZF"/>
</dbReference>
<evidence type="ECO:0000259" key="4">
    <source>
        <dbReference type="PROSITE" id="PS51017"/>
    </source>
</evidence>
<dbReference type="Proteomes" id="UP000594638">
    <property type="component" value="Unassembled WGS sequence"/>
</dbReference>
<comment type="subcellular location">
    <subcellularLocation>
        <location evidence="1 3">Nucleus</location>
    </subcellularLocation>
</comment>
<dbReference type="PANTHER" id="PTHR31874">
    <property type="entry name" value="CCT MOTIF FAMILY PROTEIN, EXPRESSED"/>
    <property type="match status" value="1"/>
</dbReference>
<reference evidence="5 6" key="1">
    <citation type="submission" date="2019-12" db="EMBL/GenBank/DDBJ databases">
        <authorList>
            <person name="Alioto T."/>
            <person name="Alioto T."/>
            <person name="Gomez Garrido J."/>
        </authorList>
    </citation>
    <scope>NUCLEOTIDE SEQUENCE [LARGE SCALE GENOMIC DNA]</scope>
</reference>
<dbReference type="Gramene" id="OE9A018241T1">
    <property type="protein sequence ID" value="OE9A018241C1"/>
    <property type="gene ID" value="OE9A018241"/>
</dbReference>
<evidence type="ECO:0000313" key="6">
    <source>
        <dbReference type="Proteomes" id="UP000594638"/>
    </source>
</evidence>
<keyword evidence="6" id="KW-1185">Reference proteome</keyword>
<dbReference type="Pfam" id="PF06203">
    <property type="entry name" value="CCT"/>
    <property type="match status" value="1"/>
</dbReference>
<keyword evidence="2 3" id="KW-0539">Nucleus</keyword>
<accession>A0A8S0U8D6</accession>
<evidence type="ECO:0000256" key="1">
    <source>
        <dbReference type="ARBA" id="ARBA00004123"/>
    </source>
</evidence>
<dbReference type="EMBL" id="CACTIH010007419">
    <property type="protein sequence ID" value="CAA3012985.1"/>
    <property type="molecule type" value="Genomic_DNA"/>
</dbReference>
<evidence type="ECO:0000313" key="5">
    <source>
        <dbReference type="EMBL" id="CAA3012985.1"/>
    </source>
</evidence>
<proteinExistence type="predicted"/>
<dbReference type="OrthoDB" id="153872at2759"/>
<dbReference type="GO" id="GO:0006355">
    <property type="term" value="P:regulation of DNA-templated transcription"/>
    <property type="evidence" value="ECO:0007669"/>
    <property type="project" value="TreeGrafter"/>
</dbReference>
<comment type="caution">
    <text evidence="5">The sequence shown here is derived from an EMBL/GenBank/DDBJ whole genome shotgun (WGS) entry which is preliminary data.</text>
</comment>
<sequence>MDGKDEDIIKKKRVKVEDDDDEMKAIIACHLDSALDMARKTFNWNSDYESPLLTGEEDMKRTRLWEPLTLMIVKEKQKLIRGCFNYEAVIAAWASQDPPCTNSIPLDQFDLNEFLASLIYTMGSVDSCGKMTPEEEQEYQRTGKRDSFSKKIRYEVRKLNTEKRPRMKGRFVKQTTFAGSAFSYQMNKVS</sequence>
<dbReference type="PROSITE" id="PS51017">
    <property type="entry name" value="CCT"/>
    <property type="match status" value="1"/>
</dbReference>
<dbReference type="PANTHER" id="PTHR31874:SF1">
    <property type="entry name" value="ZINC FINGER PROTEIN CONSTANS-LIKE 6"/>
    <property type="match status" value="1"/>
</dbReference>
<dbReference type="AlphaFoldDB" id="A0A8S0U8D6"/>
<dbReference type="GO" id="GO:0005634">
    <property type="term" value="C:nucleus"/>
    <property type="evidence" value="ECO:0007669"/>
    <property type="project" value="UniProtKB-SubCell"/>
</dbReference>
<feature type="domain" description="CCT" evidence="4">
    <location>
        <begin position="132"/>
        <end position="174"/>
    </location>
</feature>
<gene>
    <name evidence="5" type="ORF">OLEA9_A018241</name>
</gene>
<organism evidence="5 6">
    <name type="scientific">Olea europaea subsp. europaea</name>
    <dbReference type="NCBI Taxonomy" id="158383"/>
    <lineage>
        <taxon>Eukaryota</taxon>
        <taxon>Viridiplantae</taxon>
        <taxon>Streptophyta</taxon>
        <taxon>Embryophyta</taxon>
        <taxon>Tracheophyta</taxon>
        <taxon>Spermatophyta</taxon>
        <taxon>Magnoliopsida</taxon>
        <taxon>eudicotyledons</taxon>
        <taxon>Gunneridae</taxon>
        <taxon>Pentapetalae</taxon>
        <taxon>asterids</taxon>
        <taxon>lamiids</taxon>
        <taxon>Lamiales</taxon>
        <taxon>Oleaceae</taxon>
        <taxon>Oleeae</taxon>
        <taxon>Olea</taxon>
    </lineage>
</organism>
<evidence type="ECO:0000256" key="2">
    <source>
        <dbReference type="ARBA" id="ARBA00023242"/>
    </source>
</evidence>